<accession>B8BSJ6</accession>
<feature type="compositionally biased region" description="Polar residues" evidence="1">
    <location>
        <begin position="226"/>
        <end position="243"/>
    </location>
</feature>
<feature type="compositionally biased region" description="Polar residues" evidence="1">
    <location>
        <begin position="688"/>
        <end position="700"/>
    </location>
</feature>
<dbReference type="InParanoid" id="B8BSJ6"/>
<feature type="region of interest" description="Disordered" evidence="1">
    <location>
        <begin position="750"/>
        <end position="801"/>
    </location>
</feature>
<protein>
    <submittedName>
        <fullName evidence="3">Uncharacterized protein</fullName>
    </submittedName>
</protein>
<feature type="compositionally biased region" description="Low complexity" evidence="1">
    <location>
        <begin position="776"/>
        <end position="789"/>
    </location>
</feature>
<dbReference type="AlphaFoldDB" id="B8BSJ6"/>
<keyword evidence="4" id="KW-1185">Reference proteome</keyword>
<dbReference type="eggNOG" id="ENOG502RW2A">
    <property type="taxonomic scope" value="Eukaryota"/>
</dbReference>
<dbReference type="HOGENOM" id="CLU_309180_0_0_1"/>
<feature type="region of interest" description="Disordered" evidence="1">
    <location>
        <begin position="226"/>
        <end position="259"/>
    </location>
</feature>
<dbReference type="RefSeq" id="XP_002287093.1">
    <property type="nucleotide sequence ID" value="XM_002287057.1"/>
</dbReference>
<feature type="compositionally biased region" description="Low complexity" evidence="1">
    <location>
        <begin position="637"/>
        <end position="648"/>
    </location>
</feature>
<keyword evidence="2" id="KW-0812">Transmembrane</keyword>
<dbReference type="Gene3D" id="3.80.10.10">
    <property type="entry name" value="Ribonuclease Inhibitor"/>
    <property type="match status" value="1"/>
</dbReference>
<dbReference type="GeneID" id="7452588"/>
<gene>
    <name evidence="3" type="ORF">THAPSDRAFT_2006</name>
</gene>
<sequence length="954" mass="103479">MNGEVMTKPSFKEAAKGDAVNETTSSVDRDVDIPSNEGDNPQHLHPQQFSQPSTPKIFDTDQWQQELEHELDQSTTSSHSHNPSSSTVQEQAPAESSSSYDSLKHQPKQHLLQQQRIPQQHQPAVNGGETIRDNAAHGGESDSGSNTPKHRNTKHQHEADKAVQDTTTATMTQSTEIALSDPTKQTITMVKVRVWDPARPNEQVQFTTASQLLLGQGSNEVDSILFRSSNGTNESGVQRQLSSMEEEPELDESLRRDSNILGSKDEMIDAVGCGKDGDGSIAISDTVGENNAPVRSGDSQIKEGESKAMLQVGSIVGIQLNSLPSSSTYNSRQSHTSASVSSQTTVTTANNTEWKNGNSIHFHNVNLVPYTDVSTLLRKIESNDSSLRELVMDGLPLNAFSEVDAQVMIEAIGSNTSITRCSMRYSHVNDDMASHFALALVDNSTLTHLSLKGNALTDTSAKNFYSVLRTNNETLRSFDIGNNPLIDEDVVDALDEFMEQRALKRTLTLKGERAKRMARGLPLDDLEDEDGGVDSGLGGSVTVVCDPSVVNGTFHRSNLFNELPERSNRGNAITSAEAQDSSSAGTSLKPNPGESFKDYMQRIELIKMKTDTDQSSQSSSRDIVGSSDSKRVAFERSQQQQSPYPYHPQMHPMYYPPPYAQHPYLVNPSPTVHQFQNSGYPPMPPPTQRTNGNLPRQRVQSTNSSISSRSSPVTHNEGNIVSNTPTDNGNQKASTVGYVAVTGVAAAAATTSSSSHPQIHESFQNEPVASREAQVSAESINSSHGSSSSKHPNFPNDRDYVDDKADEREIRRQLATSAGAIGAFHLSEPAPSRQNLAGGRRSRTRRTESQRRARLAVLTSGEGDGNAASDANESFTASGNVAVEAGNTVHSTNNGEVIMDAAIANVENGIDDPIKSSMISKLGFTDEERGTDRIIYLVIAIMAVVLLVLIIIYV</sequence>
<dbReference type="InterPro" id="IPR032675">
    <property type="entry name" value="LRR_dom_sf"/>
</dbReference>
<organism evidence="3 4">
    <name type="scientific">Thalassiosira pseudonana</name>
    <name type="common">Marine diatom</name>
    <name type="synonym">Cyclotella nana</name>
    <dbReference type="NCBI Taxonomy" id="35128"/>
    <lineage>
        <taxon>Eukaryota</taxon>
        <taxon>Sar</taxon>
        <taxon>Stramenopiles</taxon>
        <taxon>Ochrophyta</taxon>
        <taxon>Bacillariophyta</taxon>
        <taxon>Coscinodiscophyceae</taxon>
        <taxon>Thalassiosirophycidae</taxon>
        <taxon>Thalassiosirales</taxon>
        <taxon>Thalassiosiraceae</taxon>
        <taxon>Thalassiosira</taxon>
    </lineage>
</organism>
<feature type="compositionally biased region" description="Polar residues" evidence="1">
    <location>
        <begin position="712"/>
        <end position="732"/>
    </location>
</feature>
<keyword evidence="2" id="KW-1133">Transmembrane helix</keyword>
<feature type="region of interest" description="Disordered" evidence="1">
    <location>
        <begin position="326"/>
        <end position="345"/>
    </location>
</feature>
<name>B8BSJ6_THAPS</name>
<evidence type="ECO:0000313" key="3">
    <source>
        <dbReference type="EMBL" id="EED96734.1"/>
    </source>
</evidence>
<feature type="region of interest" description="Disordered" evidence="1">
    <location>
        <begin position="608"/>
        <end position="648"/>
    </location>
</feature>
<dbReference type="PaxDb" id="35128-Thaps2006"/>
<dbReference type="PANTHER" id="PTHR24110">
    <property type="entry name" value="CENTROSOMAL PROTEIN OF 78 KDA"/>
    <property type="match status" value="1"/>
</dbReference>
<feature type="compositionally biased region" description="Low complexity" evidence="1">
    <location>
        <begin position="331"/>
        <end position="345"/>
    </location>
</feature>
<evidence type="ECO:0000256" key="2">
    <source>
        <dbReference type="SAM" id="Phobius"/>
    </source>
</evidence>
<dbReference type="EMBL" id="CM000638">
    <property type="protein sequence ID" value="EED96734.1"/>
    <property type="molecule type" value="Genomic_DNA"/>
</dbReference>
<feature type="region of interest" description="Disordered" evidence="1">
    <location>
        <begin position="675"/>
        <end position="732"/>
    </location>
</feature>
<feature type="region of interest" description="Disordered" evidence="1">
    <location>
        <begin position="575"/>
        <end position="595"/>
    </location>
</feature>
<dbReference type="PANTHER" id="PTHR24110:SF3">
    <property type="entry name" value="CENTROSOMAL PROTEIN OF 78 KDA"/>
    <property type="match status" value="1"/>
</dbReference>
<feature type="compositionally biased region" description="Polar residues" evidence="1">
    <location>
        <begin position="88"/>
        <end position="101"/>
    </location>
</feature>
<reference evidence="3 4" key="2">
    <citation type="journal article" date="2008" name="Nature">
        <title>The Phaeodactylum genome reveals the evolutionary history of diatom genomes.</title>
        <authorList>
            <person name="Bowler C."/>
            <person name="Allen A.E."/>
            <person name="Badger J.H."/>
            <person name="Grimwood J."/>
            <person name="Jabbari K."/>
            <person name="Kuo A."/>
            <person name="Maheswari U."/>
            <person name="Martens C."/>
            <person name="Maumus F."/>
            <person name="Otillar R.P."/>
            <person name="Rayko E."/>
            <person name="Salamov A."/>
            <person name="Vandepoele K."/>
            <person name="Beszteri B."/>
            <person name="Gruber A."/>
            <person name="Heijde M."/>
            <person name="Katinka M."/>
            <person name="Mock T."/>
            <person name="Valentin K."/>
            <person name="Verret F."/>
            <person name="Berges J.A."/>
            <person name="Brownlee C."/>
            <person name="Cadoret J.P."/>
            <person name="Chiovitti A."/>
            <person name="Choi C.J."/>
            <person name="Coesel S."/>
            <person name="De Martino A."/>
            <person name="Detter J.C."/>
            <person name="Durkin C."/>
            <person name="Falciatore A."/>
            <person name="Fournet J."/>
            <person name="Haruta M."/>
            <person name="Huysman M.J."/>
            <person name="Jenkins B.D."/>
            <person name="Jiroutova K."/>
            <person name="Jorgensen R.E."/>
            <person name="Joubert Y."/>
            <person name="Kaplan A."/>
            <person name="Kroger N."/>
            <person name="Kroth P.G."/>
            <person name="La Roche J."/>
            <person name="Lindquist E."/>
            <person name="Lommer M."/>
            <person name="Martin-Jezequel V."/>
            <person name="Lopez P.J."/>
            <person name="Lucas S."/>
            <person name="Mangogna M."/>
            <person name="McGinnis K."/>
            <person name="Medlin L.K."/>
            <person name="Montsant A."/>
            <person name="Oudot-Le Secq M.P."/>
            <person name="Napoli C."/>
            <person name="Obornik M."/>
            <person name="Parker M.S."/>
            <person name="Petit J.L."/>
            <person name="Porcel B.M."/>
            <person name="Poulsen N."/>
            <person name="Robison M."/>
            <person name="Rychlewski L."/>
            <person name="Rynearson T.A."/>
            <person name="Schmutz J."/>
            <person name="Shapiro H."/>
            <person name="Siaut M."/>
            <person name="Stanley M."/>
            <person name="Sussman M.R."/>
            <person name="Taylor A.R."/>
            <person name="Vardi A."/>
            <person name="von Dassow P."/>
            <person name="Vyverman W."/>
            <person name="Willis A."/>
            <person name="Wyrwicz L.S."/>
            <person name="Rokhsar D.S."/>
            <person name="Weissenbach J."/>
            <person name="Armbrust E.V."/>
            <person name="Green B.R."/>
            <person name="Van de Peer Y."/>
            <person name="Grigoriev I.V."/>
        </authorList>
    </citation>
    <scope>NUCLEOTIDE SEQUENCE [LARGE SCALE GENOMIC DNA]</scope>
    <source>
        <strain evidence="3 4">CCMP1335</strain>
    </source>
</reference>
<feature type="compositionally biased region" description="Polar residues" evidence="1">
    <location>
        <begin position="45"/>
        <end position="54"/>
    </location>
</feature>
<feature type="compositionally biased region" description="Low complexity" evidence="1">
    <location>
        <begin position="74"/>
        <end position="87"/>
    </location>
</feature>
<feature type="compositionally biased region" description="Polar residues" evidence="1">
    <location>
        <begin position="575"/>
        <end position="589"/>
    </location>
</feature>
<evidence type="ECO:0000256" key="1">
    <source>
        <dbReference type="SAM" id="MobiDB-lite"/>
    </source>
</evidence>
<feature type="compositionally biased region" description="Low complexity" evidence="1">
    <location>
        <begin position="613"/>
        <end position="627"/>
    </location>
</feature>
<dbReference type="KEGG" id="tps:THAPSDRAFT_2006"/>
<keyword evidence="2" id="KW-0472">Membrane</keyword>
<feature type="transmembrane region" description="Helical" evidence="2">
    <location>
        <begin position="934"/>
        <end position="953"/>
    </location>
</feature>
<dbReference type="OMA" id="NTSITRC"/>
<reference evidence="3 4" key="1">
    <citation type="journal article" date="2004" name="Science">
        <title>The genome of the diatom Thalassiosira pseudonana: ecology, evolution, and metabolism.</title>
        <authorList>
            <person name="Armbrust E.V."/>
            <person name="Berges J.A."/>
            <person name="Bowler C."/>
            <person name="Green B.R."/>
            <person name="Martinez D."/>
            <person name="Putnam N.H."/>
            <person name="Zhou S."/>
            <person name="Allen A.E."/>
            <person name="Apt K.E."/>
            <person name="Bechner M."/>
            <person name="Brzezinski M.A."/>
            <person name="Chaal B.K."/>
            <person name="Chiovitti A."/>
            <person name="Davis A.K."/>
            <person name="Demarest M.S."/>
            <person name="Detter J.C."/>
            <person name="Glavina T."/>
            <person name="Goodstein D."/>
            <person name="Hadi M.Z."/>
            <person name="Hellsten U."/>
            <person name="Hildebrand M."/>
            <person name="Jenkins B.D."/>
            <person name="Jurka J."/>
            <person name="Kapitonov V.V."/>
            <person name="Kroger N."/>
            <person name="Lau W.W."/>
            <person name="Lane T.W."/>
            <person name="Larimer F.W."/>
            <person name="Lippmeier J.C."/>
            <person name="Lucas S."/>
            <person name="Medina M."/>
            <person name="Montsant A."/>
            <person name="Obornik M."/>
            <person name="Parker M.S."/>
            <person name="Palenik B."/>
            <person name="Pazour G.J."/>
            <person name="Richardson P.M."/>
            <person name="Rynearson T.A."/>
            <person name="Saito M.A."/>
            <person name="Schwartz D.C."/>
            <person name="Thamatrakoln K."/>
            <person name="Valentin K."/>
            <person name="Vardi A."/>
            <person name="Wilkerson F.P."/>
            <person name="Rokhsar D.S."/>
        </authorList>
    </citation>
    <scope>NUCLEOTIDE SEQUENCE [LARGE SCALE GENOMIC DNA]</scope>
    <source>
        <strain evidence="3 4">CCMP1335</strain>
    </source>
</reference>
<dbReference type="SUPFAM" id="SSF52047">
    <property type="entry name" value="RNI-like"/>
    <property type="match status" value="1"/>
</dbReference>
<feature type="compositionally biased region" description="Low complexity" evidence="1">
    <location>
        <begin position="701"/>
        <end position="711"/>
    </location>
</feature>
<evidence type="ECO:0000313" key="4">
    <source>
        <dbReference type="Proteomes" id="UP000001449"/>
    </source>
</evidence>
<dbReference type="Proteomes" id="UP000001449">
    <property type="component" value="Chromosome 1"/>
</dbReference>
<feature type="region of interest" description="Disordered" evidence="1">
    <location>
        <begin position="821"/>
        <end position="852"/>
    </location>
</feature>
<proteinExistence type="predicted"/>
<feature type="region of interest" description="Disordered" evidence="1">
    <location>
        <begin position="1"/>
        <end position="174"/>
    </location>
</feature>
<feature type="compositionally biased region" description="Low complexity" evidence="1">
    <location>
        <begin position="109"/>
        <end position="123"/>
    </location>
</feature>